<dbReference type="PANTHER" id="PTHR31072:SF231">
    <property type="entry name" value="TRANSCRIPTION FACTOR TCP17"/>
    <property type="match status" value="1"/>
</dbReference>
<gene>
    <name evidence="8" type="ORF">ANE_LOCUS24113</name>
</gene>
<proteinExistence type="predicted"/>
<evidence type="ECO:0000256" key="5">
    <source>
        <dbReference type="ARBA" id="ARBA00023242"/>
    </source>
</evidence>
<dbReference type="PANTHER" id="PTHR31072">
    <property type="entry name" value="TRANSCRIPTION FACTOR TCP4-RELATED"/>
    <property type="match status" value="1"/>
</dbReference>
<feature type="compositionally biased region" description="Basic and acidic residues" evidence="6">
    <location>
        <begin position="1"/>
        <end position="22"/>
    </location>
</feature>
<comment type="caution">
    <text evidence="8">The sequence shown here is derived from an EMBL/GenBank/DDBJ whole genome shotgun (WGS) entry which is preliminary data.</text>
</comment>
<evidence type="ECO:0000313" key="9">
    <source>
        <dbReference type="Proteomes" id="UP000489600"/>
    </source>
</evidence>
<dbReference type="PROSITE" id="PS51369">
    <property type="entry name" value="TCP"/>
    <property type="match status" value="1"/>
</dbReference>
<dbReference type="InterPro" id="IPR005333">
    <property type="entry name" value="Transcription_factor_TCP"/>
</dbReference>
<dbReference type="OrthoDB" id="1889307at2759"/>
<dbReference type="GO" id="GO:0003700">
    <property type="term" value="F:DNA-binding transcription factor activity"/>
    <property type="evidence" value="ECO:0007669"/>
    <property type="project" value="InterPro"/>
</dbReference>
<keyword evidence="9" id="KW-1185">Reference proteome</keyword>
<evidence type="ECO:0000256" key="2">
    <source>
        <dbReference type="ARBA" id="ARBA00023015"/>
    </source>
</evidence>
<protein>
    <recommendedName>
        <fullName evidence="7">TCP domain-containing protein</fullName>
    </recommendedName>
</protein>
<evidence type="ECO:0000256" key="1">
    <source>
        <dbReference type="ARBA" id="ARBA00004123"/>
    </source>
</evidence>
<dbReference type="Proteomes" id="UP000489600">
    <property type="component" value="Unassembled WGS sequence"/>
</dbReference>
<evidence type="ECO:0000256" key="6">
    <source>
        <dbReference type="SAM" id="MobiDB-lite"/>
    </source>
</evidence>
<evidence type="ECO:0000313" key="8">
    <source>
        <dbReference type="EMBL" id="VVB13669.1"/>
    </source>
</evidence>
<evidence type="ECO:0000259" key="7">
    <source>
        <dbReference type="PROSITE" id="PS51369"/>
    </source>
</evidence>
<keyword evidence="5" id="KW-0539">Nucleus</keyword>
<keyword evidence="4" id="KW-0804">Transcription</keyword>
<sequence>MEMRLNSREDMEIKQEDNKDHNQTTSLYSLRQNPRIVRVSRAFGGKDRHSKVFTVRGLRDRRIRLSAVTAIQLYDLQERLGLSQPSKVIDWLLEAAKNDVDLLPPLHFPPNLTGAGECFPGIFQSFDLGSCSSRTGDNLDLEKGKFDQRSNLDHGFDINHHFSNSIQSSKICFPTSFSSSSYHYSLGHLQQSLLDQSGNNVTVAFSNNNLNSPAPESMSSIFPRYPTFLGGDQLQLFSSNSNSLKQTDHGE</sequence>
<keyword evidence="3" id="KW-0238">DNA-binding</keyword>
<organism evidence="8 9">
    <name type="scientific">Arabis nemorensis</name>
    <dbReference type="NCBI Taxonomy" id="586526"/>
    <lineage>
        <taxon>Eukaryota</taxon>
        <taxon>Viridiplantae</taxon>
        <taxon>Streptophyta</taxon>
        <taxon>Embryophyta</taxon>
        <taxon>Tracheophyta</taxon>
        <taxon>Spermatophyta</taxon>
        <taxon>Magnoliopsida</taxon>
        <taxon>eudicotyledons</taxon>
        <taxon>Gunneridae</taxon>
        <taxon>Pentapetalae</taxon>
        <taxon>rosids</taxon>
        <taxon>malvids</taxon>
        <taxon>Brassicales</taxon>
        <taxon>Brassicaceae</taxon>
        <taxon>Arabideae</taxon>
        <taxon>Arabis</taxon>
    </lineage>
</organism>
<dbReference type="GO" id="GO:0005634">
    <property type="term" value="C:nucleus"/>
    <property type="evidence" value="ECO:0007669"/>
    <property type="project" value="UniProtKB-SubCell"/>
</dbReference>
<keyword evidence="2" id="KW-0805">Transcription regulation</keyword>
<accession>A0A565CJ65</accession>
<feature type="region of interest" description="Disordered" evidence="6">
    <location>
        <begin position="1"/>
        <end position="27"/>
    </location>
</feature>
<evidence type="ECO:0000256" key="3">
    <source>
        <dbReference type="ARBA" id="ARBA00023125"/>
    </source>
</evidence>
<evidence type="ECO:0000256" key="4">
    <source>
        <dbReference type="ARBA" id="ARBA00023163"/>
    </source>
</evidence>
<comment type="subcellular location">
    <subcellularLocation>
        <location evidence="1">Nucleus</location>
    </subcellularLocation>
</comment>
<dbReference type="AlphaFoldDB" id="A0A565CJ65"/>
<name>A0A565CJ65_9BRAS</name>
<dbReference type="EMBL" id="CABITT030000008">
    <property type="protein sequence ID" value="VVB13669.1"/>
    <property type="molecule type" value="Genomic_DNA"/>
</dbReference>
<feature type="domain" description="TCP" evidence="7">
    <location>
        <begin position="45"/>
        <end position="103"/>
    </location>
</feature>
<dbReference type="InterPro" id="IPR017887">
    <property type="entry name" value="TF_TCP_subgr"/>
</dbReference>
<reference evidence="8" key="1">
    <citation type="submission" date="2019-07" db="EMBL/GenBank/DDBJ databases">
        <authorList>
            <person name="Dittberner H."/>
        </authorList>
    </citation>
    <scope>NUCLEOTIDE SEQUENCE [LARGE SCALE GENOMIC DNA]</scope>
</reference>
<dbReference type="Pfam" id="PF03634">
    <property type="entry name" value="TCP"/>
    <property type="match status" value="1"/>
</dbReference>
<dbReference type="GO" id="GO:0043565">
    <property type="term" value="F:sequence-specific DNA binding"/>
    <property type="evidence" value="ECO:0007669"/>
    <property type="project" value="TreeGrafter"/>
</dbReference>